<dbReference type="InterPro" id="IPR050615">
    <property type="entry name" value="ATP-dep_DNA_Helicase"/>
</dbReference>
<dbReference type="CDD" id="cd17926">
    <property type="entry name" value="DEXHc_RE"/>
    <property type="match status" value="1"/>
</dbReference>
<evidence type="ECO:0000313" key="8">
    <source>
        <dbReference type="Proteomes" id="UP000054624"/>
    </source>
</evidence>
<dbReference type="Pfam" id="PF00271">
    <property type="entry name" value="Helicase_C"/>
    <property type="match status" value="1"/>
</dbReference>
<dbReference type="Gene3D" id="3.40.50.300">
    <property type="entry name" value="P-loop containing nucleotide triphosphate hydrolases"/>
    <property type="match status" value="2"/>
</dbReference>
<feature type="domain" description="Helicase ATP-binding" evidence="5">
    <location>
        <begin position="273"/>
        <end position="441"/>
    </location>
</feature>
<dbReference type="Pfam" id="PF04851">
    <property type="entry name" value="ResIII"/>
    <property type="match status" value="1"/>
</dbReference>
<dbReference type="PANTHER" id="PTHR11274:SF0">
    <property type="entry name" value="GENERAL TRANSCRIPTION AND DNA REPAIR FACTOR IIH HELICASE SUBUNIT XPB"/>
    <property type="match status" value="1"/>
</dbReference>
<dbReference type="PROSITE" id="PS51194">
    <property type="entry name" value="HELICASE_CTER"/>
    <property type="match status" value="1"/>
</dbReference>
<dbReference type="EMBL" id="FCOI02000018">
    <property type="protein sequence ID" value="SAK75014.1"/>
    <property type="molecule type" value="Genomic_DNA"/>
</dbReference>
<evidence type="ECO:0000259" key="5">
    <source>
        <dbReference type="PROSITE" id="PS51192"/>
    </source>
</evidence>
<evidence type="ECO:0000256" key="3">
    <source>
        <dbReference type="ARBA" id="ARBA00022806"/>
    </source>
</evidence>
<keyword evidence="1" id="KW-0547">Nucleotide-binding</keyword>
<protein>
    <submittedName>
        <fullName evidence="7">Primosome assembly protein PriA</fullName>
    </submittedName>
</protein>
<dbReference type="Proteomes" id="UP000054624">
    <property type="component" value="Unassembled WGS sequence"/>
</dbReference>
<dbReference type="SMART" id="SM00487">
    <property type="entry name" value="DEXDc"/>
    <property type="match status" value="1"/>
</dbReference>
<dbReference type="GO" id="GO:0003677">
    <property type="term" value="F:DNA binding"/>
    <property type="evidence" value="ECO:0007669"/>
    <property type="project" value="InterPro"/>
</dbReference>
<dbReference type="InterPro" id="IPR027417">
    <property type="entry name" value="P-loop_NTPase"/>
</dbReference>
<dbReference type="SMART" id="SM00490">
    <property type="entry name" value="HELICc"/>
    <property type="match status" value="1"/>
</dbReference>
<evidence type="ECO:0000259" key="6">
    <source>
        <dbReference type="PROSITE" id="PS51194"/>
    </source>
</evidence>
<dbReference type="GO" id="GO:0004386">
    <property type="term" value="F:helicase activity"/>
    <property type="evidence" value="ECO:0007669"/>
    <property type="project" value="UniProtKB-KW"/>
</dbReference>
<name>A0A158BY29_9BURK</name>
<dbReference type="GO" id="GO:0016787">
    <property type="term" value="F:hydrolase activity"/>
    <property type="evidence" value="ECO:0007669"/>
    <property type="project" value="UniProtKB-KW"/>
</dbReference>
<dbReference type="PROSITE" id="PS51192">
    <property type="entry name" value="HELICASE_ATP_BIND_1"/>
    <property type="match status" value="1"/>
</dbReference>
<keyword evidence="4" id="KW-0067">ATP-binding</keyword>
<gene>
    <name evidence="7" type="ORF">AWB76_04841</name>
</gene>
<keyword evidence="3" id="KW-0347">Helicase</keyword>
<accession>A0A158BY29</accession>
<dbReference type="RefSeq" id="WP_063936385.1">
    <property type="nucleotide sequence ID" value="NZ_FCOI02000018.1"/>
</dbReference>
<keyword evidence="2" id="KW-0378">Hydrolase</keyword>
<dbReference type="OrthoDB" id="9804086at2"/>
<dbReference type="STRING" id="1777137.AWB76_04841"/>
<sequence length="713" mass="78024">MTTFADLQLKQAYHKPEDDIARAFYLPCMAAAITYDRAVGYFSSAIYALAWPSLRAFVDSGGKIRLICSPVLTSDDVSAMAEGYAARDDEAQGRLLREEFNRLLATPGTVKPAKVLASLVALNVVDICVAWVGDIAGGKPRRLFHDKLGIFEDTSGNAVAFKGSMNETWPGLALDGNLESVDVFLSWAGEREQARVADEQSYFVRLWKNQFPGVTTVPLPAVARDALVAASDPEHWRELVDEICVEIRAAAGWSPEAKPNGRVPRPHQIAALDAWKSRGRRGIFEHATGSGKTFTALCAIKDSFSKGEVVVVLVPSDLLLRQWATELRATFGSLGLRLLVCGGGHSDWKKDGRLRSWTRSGSGAPRLVLATIQTASSPDFVQACRGGSHLFVVADEVHRLGAPEARMFLEVDTGARLGLSATPIRSGDPIGTAAIFDYFEGVVPPPFTLTDAIKAGTLTPYSYNIQRVRLEADEQQDWNGLTNEIRKIVARSMSMKGADADVESRLKMLLIRRARIIKSAKQKPPAAVSIVKSAYKRGQHWIVYCDDQVQLAAVRDALRSAGCTDIFEYHSAMTGDPRRTLDLFEAQGGIVVSIRCLDEGVDIPAVSHALILASSKNPREFIQRRGRVLRKSSMKSVSHVYDVLVTPLFDPDVPPALAILEGELARAIEFGTHAINPGCITDLHRLAIDHGIDWTKIIDVGTEDDDDNKEFHD</sequence>
<dbReference type="CDD" id="cd18785">
    <property type="entry name" value="SF2_C"/>
    <property type="match status" value="1"/>
</dbReference>
<reference evidence="8" key="1">
    <citation type="submission" date="2016-01" db="EMBL/GenBank/DDBJ databases">
        <authorList>
            <person name="Peeters Charlotte."/>
        </authorList>
    </citation>
    <scope>NUCLEOTIDE SEQUENCE [LARGE SCALE GENOMIC DNA]</scope>
</reference>
<dbReference type="InterPro" id="IPR001650">
    <property type="entry name" value="Helicase_C-like"/>
</dbReference>
<dbReference type="CDD" id="cd09179">
    <property type="entry name" value="PLDc_N_DEXD_a"/>
    <property type="match status" value="1"/>
</dbReference>
<keyword evidence="8" id="KW-1185">Reference proteome</keyword>
<evidence type="ECO:0000313" key="7">
    <source>
        <dbReference type="EMBL" id="SAK75014.1"/>
    </source>
</evidence>
<dbReference type="GO" id="GO:0005524">
    <property type="term" value="F:ATP binding"/>
    <property type="evidence" value="ECO:0007669"/>
    <property type="project" value="UniProtKB-KW"/>
</dbReference>
<proteinExistence type="predicted"/>
<dbReference type="AlphaFoldDB" id="A0A158BY29"/>
<organism evidence="7 8">
    <name type="scientific">Caballeronia temeraria</name>
    <dbReference type="NCBI Taxonomy" id="1777137"/>
    <lineage>
        <taxon>Bacteria</taxon>
        <taxon>Pseudomonadati</taxon>
        <taxon>Pseudomonadota</taxon>
        <taxon>Betaproteobacteria</taxon>
        <taxon>Burkholderiales</taxon>
        <taxon>Burkholderiaceae</taxon>
        <taxon>Caballeronia</taxon>
    </lineage>
</organism>
<dbReference type="SUPFAM" id="SSF52540">
    <property type="entry name" value="P-loop containing nucleoside triphosphate hydrolases"/>
    <property type="match status" value="2"/>
</dbReference>
<evidence type="ECO:0000256" key="2">
    <source>
        <dbReference type="ARBA" id="ARBA00022801"/>
    </source>
</evidence>
<feature type="domain" description="Helicase C-terminal" evidence="6">
    <location>
        <begin position="530"/>
        <end position="676"/>
    </location>
</feature>
<dbReference type="InterPro" id="IPR014001">
    <property type="entry name" value="Helicase_ATP-bd"/>
</dbReference>
<dbReference type="InterPro" id="IPR006935">
    <property type="entry name" value="Helicase/UvrB_N"/>
</dbReference>
<evidence type="ECO:0000256" key="1">
    <source>
        <dbReference type="ARBA" id="ARBA00022741"/>
    </source>
</evidence>
<evidence type="ECO:0000256" key="4">
    <source>
        <dbReference type="ARBA" id="ARBA00022840"/>
    </source>
</evidence>
<dbReference type="PANTHER" id="PTHR11274">
    <property type="entry name" value="RAD25/XP-B DNA REPAIR HELICASE"/>
    <property type="match status" value="1"/>
</dbReference>